<accession>A0A1L7XS88</accession>
<dbReference type="PANTHER" id="PTHR47424:SF5">
    <property type="entry name" value="ZN(II)2CYS6 TRANSCRIPTION FACTOR (EUROFUNG)"/>
    <property type="match status" value="1"/>
</dbReference>
<feature type="compositionally biased region" description="Polar residues" evidence="6">
    <location>
        <begin position="154"/>
        <end position="168"/>
    </location>
</feature>
<dbReference type="InterPro" id="IPR051127">
    <property type="entry name" value="Fungal_SecMet_Regulators"/>
</dbReference>
<dbReference type="GO" id="GO:0008270">
    <property type="term" value="F:zinc ion binding"/>
    <property type="evidence" value="ECO:0007669"/>
    <property type="project" value="InterPro"/>
</dbReference>
<evidence type="ECO:0000256" key="5">
    <source>
        <dbReference type="SAM" id="Coils"/>
    </source>
</evidence>
<dbReference type="GO" id="GO:0000435">
    <property type="term" value="P:positive regulation of transcription from RNA polymerase II promoter by galactose"/>
    <property type="evidence" value="ECO:0007669"/>
    <property type="project" value="TreeGrafter"/>
</dbReference>
<dbReference type="SUPFAM" id="SSF57701">
    <property type="entry name" value="Zn2/Cys6 DNA-binding domain"/>
    <property type="match status" value="1"/>
</dbReference>
<dbReference type="STRING" id="576137.A0A1L7XS88"/>
<dbReference type="GO" id="GO:0006351">
    <property type="term" value="P:DNA-templated transcription"/>
    <property type="evidence" value="ECO:0007669"/>
    <property type="project" value="InterPro"/>
</dbReference>
<evidence type="ECO:0000256" key="3">
    <source>
        <dbReference type="ARBA" id="ARBA00023163"/>
    </source>
</evidence>
<dbReference type="GO" id="GO:0000978">
    <property type="term" value="F:RNA polymerase II cis-regulatory region sequence-specific DNA binding"/>
    <property type="evidence" value="ECO:0007669"/>
    <property type="project" value="TreeGrafter"/>
</dbReference>
<dbReference type="EMBL" id="FJOG01000048">
    <property type="protein sequence ID" value="CZR67865.1"/>
    <property type="molecule type" value="Genomic_DNA"/>
</dbReference>
<dbReference type="Gene3D" id="4.10.240.10">
    <property type="entry name" value="Zn(2)-C6 fungal-type DNA-binding domain"/>
    <property type="match status" value="1"/>
</dbReference>
<keyword evidence="3" id="KW-0804">Transcription</keyword>
<dbReference type="OrthoDB" id="3971593at2759"/>
<reference evidence="8 9" key="1">
    <citation type="submission" date="2016-03" db="EMBL/GenBank/DDBJ databases">
        <authorList>
            <person name="Ploux O."/>
        </authorList>
    </citation>
    <scope>NUCLEOTIDE SEQUENCE [LARGE SCALE GENOMIC DNA]</scope>
    <source>
        <strain evidence="8 9">UAMH 11012</strain>
    </source>
</reference>
<feature type="region of interest" description="Disordered" evidence="6">
    <location>
        <begin position="24"/>
        <end position="69"/>
    </location>
</feature>
<name>A0A1L7XS88_9HELO</name>
<dbReference type="InterPro" id="IPR001138">
    <property type="entry name" value="Zn2Cys6_DnaBD"/>
</dbReference>
<dbReference type="Pfam" id="PF04082">
    <property type="entry name" value="Fungal_trans"/>
    <property type="match status" value="1"/>
</dbReference>
<evidence type="ECO:0000313" key="8">
    <source>
        <dbReference type="EMBL" id="CZR67865.1"/>
    </source>
</evidence>
<dbReference type="GO" id="GO:0005634">
    <property type="term" value="C:nucleus"/>
    <property type="evidence" value="ECO:0007669"/>
    <property type="project" value="TreeGrafter"/>
</dbReference>
<feature type="region of interest" description="Disordered" evidence="6">
    <location>
        <begin position="154"/>
        <end position="193"/>
    </location>
</feature>
<evidence type="ECO:0000256" key="1">
    <source>
        <dbReference type="ARBA" id="ARBA00022723"/>
    </source>
</evidence>
<evidence type="ECO:0000256" key="2">
    <source>
        <dbReference type="ARBA" id="ARBA00023015"/>
    </source>
</evidence>
<dbReference type="SMART" id="SM00906">
    <property type="entry name" value="Fungal_trans"/>
    <property type="match status" value="1"/>
</dbReference>
<evidence type="ECO:0000256" key="6">
    <source>
        <dbReference type="SAM" id="MobiDB-lite"/>
    </source>
</evidence>
<dbReference type="InterPro" id="IPR036864">
    <property type="entry name" value="Zn2-C6_fun-type_DNA-bd_sf"/>
</dbReference>
<gene>
    <name evidence="8" type="ORF">PAC_17764</name>
</gene>
<evidence type="ECO:0000259" key="7">
    <source>
        <dbReference type="PROSITE" id="PS50048"/>
    </source>
</evidence>
<dbReference type="PROSITE" id="PS50048">
    <property type="entry name" value="ZN2_CY6_FUNGAL_2"/>
    <property type="match status" value="1"/>
</dbReference>
<dbReference type="SMART" id="SM00066">
    <property type="entry name" value="GAL4"/>
    <property type="match status" value="1"/>
</dbReference>
<evidence type="ECO:0000313" key="9">
    <source>
        <dbReference type="Proteomes" id="UP000184330"/>
    </source>
</evidence>
<dbReference type="PANTHER" id="PTHR47424">
    <property type="entry name" value="REGULATORY PROTEIN GAL4"/>
    <property type="match status" value="1"/>
</dbReference>
<dbReference type="Pfam" id="PF00172">
    <property type="entry name" value="Zn_clus"/>
    <property type="match status" value="1"/>
</dbReference>
<sequence>MNILEDQVTDLTYLADSPISTMTPAPLQAGMNGRLSSSAESPAETGAGSGKKRKNDDESTMNANGTTHTRAKRNRYISIACNECKRRKIKCNGNTPCQRCGNLNLECQYAPNCCTNGFKESEEFRQMNAHLASLQEQVDNLYANLNALKASGDSMSFPQASERSMSVSQPPPISPLSRFRPTPKHPSFRGPTSSAFSLDVAKNTLHNMGYQGLGVDEGMTTQDATPMGSPPAIPPSTIIPAGGPARDPIWNLSKEETIRLCRVYEEEMGIMYPVVNIEQLIIHGTNLYEFVEAALRTGLASTSSPKGVNDEQSLVLKMVLAIANVVEGNGQSEIGYRLFESVREAADRTLHSEVIEVKSLPFLCLVAIYHFHCDEEALAWRIIGQVARMCIELGLHRRDSLFKVVTDEEERSDAIKLFWSIYVLDRRWSFGTGMPFALQDSDIDPSLPEPELPIPYLNAMITYSRIGSKVWKSVCSFSPTPSPTLNIEDIGYLDYQILQWQKSIPSELQLPTASSPPASSRAIHRLQILLYLRANQMRILIYRPVLHSASSIQEHPSYATTVVELAKDTIRALTHLNQTSDIYRAQQVCFNYFLISALAVIFLASCHAPVHFSALCRDEFYMALDLVKGFSTKSFVSKRLWKTIKGLKEVGPKLGLSPDINTHTQLGVDDPHSNAALAMAGLAGHEISGMGINGFEGTGTGVTNGNSPMNGFQMSCEMTSLFEAALGSVGMNGTNGGAGSGTNGGGGGYVQIQDGDALAGIGSNVFGGDEELYRQLRDLF</sequence>
<dbReference type="InterPro" id="IPR007219">
    <property type="entry name" value="XnlR_reg_dom"/>
</dbReference>
<proteinExistence type="predicted"/>
<dbReference type="AlphaFoldDB" id="A0A1L7XS88"/>
<organism evidence="8 9">
    <name type="scientific">Phialocephala subalpina</name>
    <dbReference type="NCBI Taxonomy" id="576137"/>
    <lineage>
        <taxon>Eukaryota</taxon>
        <taxon>Fungi</taxon>
        <taxon>Dikarya</taxon>
        <taxon>Ascomycota</taxon>
        <taxon>Pezizomycotina</taxon>
        <taxon>Leotiomycetes</taxon>
        <taxon>Helotiales</taxon>
        <taxon>Mollisiaceae</taxon>
        <taxon>Phialocephala</taxon>
        <taxon>Phialocephala fortinii species complex</taxon>
    </lineage>
</organism>
<feature type="domain" description="Zn(2)-C6 fungal-type" evidence="7">
    <location>
        <begin position="80"/>
        <end position="109"/>
    </location>
</feature>
<keyword evidence="1" id="KW-0479">Metal-binding</keyword>
<evidence type="ECO:0000256" key="4">
    <source>
        <dbReference type="ARBA" id="ARBA00023242"/>
    </source>
</evidence>
<keyword evidence="5" id="KW-0175">Coiled coil</keyword>
<dbReference type="PROSITE" id="PS00463">
    <property type="entry name" value="ZN2_CY6_FUNGAL_1"/>
    <property type="match status" value="1"/>
</dbReference>
<dbReference type="Proteomes" id="UP000184330">
    <property type="component" value="Unassembled WGS sequence"/>
</dbReference>
<keyword evidence="2" id="KW-0805">Transcription regulation</keyword>
<dbReference type="CDD" id="cd00067">
    <property type="entry name" value="GAL4"/>
    <property type="match status" value="1"/>
</dbReference>
<dbReference type="GO" id="GO:0000981">
    <property type="term" value="F:DNA-binding transcription factor activity, RNA polymerase II-specific"/>
    <property type="evidence" value="ECO:0007669"/>
    <property type="project" value="InterPro"/>
</dbReference>
<keyword evidence="4" id="KW-0539">Nucleus</keyword>
<feature type="coiled-coil region" evidence="5">
    <location>
        <begin position="124"/>
        <end position="151"/>
    </location>
</feature>
<dbReference type="CDD" id="cd12148">
    <property type="entry name" value="fungal_TF_MHR"/>
    <property type="match status" value="1"/>
</dbReference>
<keyword evidence="9" id="KW-1185">Reference proteome</keyword>
<protein>
    <submittedName>
        <fullName evidence="8">Related to fungal specific transcription factor</fullName>
    </submittedName>
</protein>